<keyword evidence="1" id="KW-1185">Reference proteome</keyword>
<gene>
    <name evidence="2" type="ORF">PgNI_06524</name>
</gene>
<proteinExistence type="predicted"/>
<dbReference type="KEGG" id="pgri:PgNI_06524"/>
<dbReference type="Proteomes" id="UP000515153">
    <property type="component" value="Chromosome I"/>
</dbReference>
<dbReference type="AlphaFoldDB" id="A0A6P8B3P7"/>
<dbReference type="RefSeq" id="XP_030981760.1">
    <property type="nucleotide sequence ID" value="XM_031126547.1"/>
</dbReference>
<reference evidence="2" key="2">
    <citation type="submission" date="2019-10" db="EMBL/GenBank/DDBJ databases">
        <authorList>
            <consortium name="NCBI Genome Project"/>
        </authorList>
    </citation>
    <scope>NUCLEOTIDE SEQUENCE</scope>
    <source>
        <strain evidence="2">NI907</strain>
    </source>
</reference>
<dbReference type="GeneID" id="41961456"/>
<protein>
    <submittedName>
        <fullName evidence="2">Uncharacterized protein</fullName>
    </submittedName>
</protein>
<evidence type="ECO:0000313" key="1">
    <source>
        <dbReference type="Proteomes" id="UP000515153"/>
    </source>
</evidence>
<sequence>MSSQMHIRIASPYPSSILPLPPTLGLVIDRKHAVERQPHILAFPQRHNQTPSVAVLGAVGRVSVAQHDDALNDDARQARGQRHAHRGAVVVAHL</sequence>
<name>A0A6P8B3P7_PYRGI</name>
<evidence type="ECO:0000313" key="2">
    <source>
        <dbReference type="RefSeq" id="XP_030981760.1"/>
    </source>
</evidence>
<organism evidence="1 2">
    <name type="scientific">Pyricularia grisea</name>
    <name type="common">Crabgrass-specific blast fungus</name>
    <name type="synonym">Magnaporthe grisea</name>
    <dbReference type="NCBI Taxonomy" id="148305"/>
    <lineage>
        <taxon>Eukaryota</taxon>
        <taxon>Fungi</taxon>
        <taxon>Dikarya</taxon>
        <taxon>Ascomycota</taxon>
        <taxon>Pezizomycotina</taxon>
        <taxon>Sordariomycetes</taxon>
        <taxon>Sordariomycetidae</taxon>
        <taxon>Magnaporthales</taxon>
        <taxon>Pyriculariaceae</taxon>
        <taxon>Pyricularia</taxon>
    </lineage>
</organism>
<reference evidence="1 2" key="1">
    <citation type="journal article" date="2019" name="Mol. Biol. Evol.">
        <title>Blast fungal genomes show frequent chromosomal changes, gene gains and losses, and effector gene turnover.</title>
        <authorList>
            <person name="Gomez Luciano L.B."/>
            <person name="Jason Tsai I."/>
            <person name="Chuma I."/>
            <person name="Tosa Y."/>
            <person name="Chen Y.H."/>
            <person name="Li J.Y."/>
            <person name="Li M.Y."/>
            <person name="Jade Lu M.Y."/>
            <person name="Nakayashiki H."/>
            <person name="Li W.H."/>
        </authorList>
    </citation>
    <scope>NUCLEOTIDE SEQUENCE [LARGE SCALE GENOMIC DNA]</scope>
    <source>
        <strain evidence="1 2">NI907</strain>
    </source>
</reference>
<reference evidence="2" key="3">
    <citation type="submission" date="2025-08" db="UniProtKB">
        <authorList>
            <consortium name="RefSeq"/>
        </authorList>
    </citation>
    <scope>IDENTIFICATION</scope>
    <source>
        <strain evidence="2">NI907</strain>
    </source>
</reference>
<accession>A0A6P8B3P7</accession>